<proteinExistence type="predicted"/>
<evidence type="ECO:0000256" key="2">
    <source>
        <dbReference type="ARBA" id="ARBA00022448"/>
    </source>
</evidence>
<evidence type="ECO:0000256" key="9">
    <source>
        <dbReference type="ARBA" id="ARBA00023136"/>
    </source>
</evidence>
<name>A0ABT7Y610_9VIBR</name>
<evidence type="ECO:0000313" key="11">
    <source>
        <dbReference type="EMBL" id="MDN2483490.1"/>
    </source>
</evidence>
<keyword evidence="8" id="KW-0406">Ion transport</keyword>
<feature type="domain" description="ABC transporter" evidence="10">
    <location>
        <begin position="2"/>
        <end position="238"/>
    </location>
</feature>
<dbReference type="Pfam" id="PF00005">
    <property type="entry name" value="ABC_tran"/>
    <property type="match status" value="1"/>
</dbReference>
<dbReference type="PANTHER" id="PTHR42771">
    <property type="entry name" value="IRON(3+)-HYDROXAMATE IMPORT ATP-BINDING PROTEIN FHUC"/>
    <property type="match status" value="1"/>
</dbReference>
<evidence type="ECO:0000313" key="12">
    <source>
        <dbReference type="Proteomes" id="UP001169719"/>
    </source>
</evidence>
<evidence type="ECO:0000256" key="6">
    <source>
        <dbReference type="ARBA" id="ARBA00022840"/>
    </source>
</evidence>
<keyword evidence="5" id="KW-0547">Nucleotide-binding</keyword>
<dbReference type="InterPro" id="IPR027417">
    <property type="entry name" value="P-loop_NTPase"/>
</dbReference>
<dbReference type="SMART" id="SM00382">
    <property type="entry name" value="AAA"/>
    <property type="match status" value="1"/>
</dbReference>
<evidence type="ECO:0000256" key="1">
    <source>
        <dbReference type="ARBA" id="ARBA00004202"/>
    </source>
</evidence>
<dbReference type="EMBL" id="JAUEOZ010000002">
    <property type="protein sequence ID" value="MDN2483490.1"/>
    <property type="molecule type" value="Genomic_DNA"/>
</dbReference>
<keyword evidence="3" id="KW-1003">Cell membrane</keyword>
<evidence type="ECO:0000256" key="4">
    <source>
        <dbReference type="ARBA" id="ARBA00022496"/>
    </source>
</evidence>
<dbReference type="Proteomes" id="UP001169719">
    <property type="component" value="Unassembled WGS sequence"/>
</dbReference>
<keyword evidence="4" id="KW-0410">Iron transport</keyword>
<comment type="subcellular location">
    <subcellularLocation>
        <location evidence="1">Cell membrane</location>
        <topology evidence="1">Peripheral membrane protein</topology>
    </subcellularLocation>
</comment>
<evidence type="ECO:0000256" key="8">
    <source>
        <dbReference type="ARBA" id="ARBA00023065"/>
    </source>
</evidence>
<dbReference type="SUPFAM" id="SSF52540">
    <property type="entry name" value="P-loop containing nucleoside triphosphate hydrolases"/>
    <property type="match status" value="1"/>
</dbReference>
<dbReference type="InterPro" id="IPR017871">
    <property type="entry name" value="ABC_transporter-like_CS"/>
</dbReference>
<dbReference type="RefSeq" id="WP_289963562.1">
    <property type="nucleotide sequence ID" value="NZ_JAUEOZ010000002.1"/>
</dbReference>
<dbReference type="GO" id="GO:0005524">
    <property type="term" value="F:ATP binding"/>
    <property type="evidence" value="ECO:0007669"/>
    <property type="project" value="UniProtKB-KW"/>
</dbReference>
<evidence type="ECO:0000256" key="3">
    <source>
        <dbReference type="ARBA" id="ARBA00022475"/>
    </source>
</evidence>
<dbReference type="Gene3D" id="3.40.50.300">
    <property type="entry name" value="P-loop containing nucleotide triphosphate hydrolases"/>
    <property type="match status" value="1"/>
</dbReference>
<sequence>MYRLSDITVIKESRTILNVPSLDIPSDKLTVILGHNGSGKSTLVNLLAGQAKPDQGSVKLNGSALSTLSAKKLAQEIAYLPQHLPQASGLTVKELVKLGRYPWRGVFGRFNSNDDEIISQAMCATQVESYSNHSAEKLSGGERQRAWISMLIAQQSPVLILDEPTSALDIHHQYQVLELLKTLNTQQGKGVLVILHDLNLTLRFADHVIALKQGEVVFSGSTNEIADEATLSELYHTPIKLMGHPTQQHKVAVVC</sequence>
<protein>
    <submittedName>
        <fullName evidence="11">ABC transporter ATP-binding protein</fullName>
    </submittedName>
</protein>
<organism evidence="11 12">
    <name type="scientific">Vibrio agarivorans</name>
    <dbReference type="NCBI Taxonomy" id="153622"/>
    <lineage>
        <taxon>Bacteria</taxon>
        <taxon>Pseudomonadati</taxon>
        <taxon>Pseudomonadota</taxon>
        <taxon>Gammaproteobacteria</taxon>
        <taxon>Vibrionales</taxon>
        <taxon>Vibrionaceae</taxon>
        <taxon>Vibrio</taxon>
    </lineage>
</organism>
<evidence type="ECO:0000259" key="10">
    <source>
        <dbReference type="PROSITE" id="PS50893"/>
    </source>
</evidence>
<evidence type="ECO:0000256" key="5">
    <source>
        <dbReference type="ARBA" id="ARBA00022741"/>
    </source>
</evidence>
<dbReference type="InterPro" id="IPR051535">
    <property type="entry name" value="Siderophore_ABC-ATPase"/>
</dbReference>
<dbReference type="PROSITE" id="PS00211">
    <property type="entry name" value="ABC_TRANSPORTER_1"/>
    <property type="match status" value="1"/>
</dbReference>
<gene>
    <name evidence="11" type="ORF">QWJ08_19275</name>
</gene>
<accession>A0ABT7Y610</accession>
<dbReference type="PROSITE" id="PS50893">
    <property type="entry name" value="ABC_TRANSPORTER_2"/>
    <property type="match status" value="1"/>
</dbReference>
<keyword evidence="6 11" id="KW-0067">ATP-binding</keyword>
<keyword evidence="2" id="KW-0813">Transport</keyword>
<reference evidence="11" key="1">
    <citation type="submission" date="2024-05" db="EMBL/GenBank/DDBJ databases">
        <title>Genome Sequences of Four Agar- Degrading Marine Bacteria.</title>
        <authorList>
            <person name="Phillips E.K."/>
            <person name="Shaffer J.C."/>
            <person name="Henson M.W."/>
            <person name="Temperton B."/>
            <person name="Thrash C.J."/>
            <person name="Martin M.O."/>
        </authorList>
    </citation>
    <scope>NUCLEOTIDE SEQUENCE</scope>
    <source>
        <strain evidence="11">EKP203</strain>
    </source>
</reference>
<dbReference type="PANTHER" id="PTHR42771:SF2">
    <property type="entry name" value="IRON(3+)-HYDROXAMATE IMPORT ATP-BINDING PROTEIN FHUC"/>
    <property type="match status" value="1"/>
</dbReference>
<keyword evidence="9" id="KW-0472">Membrane</keyword>
<dbReference type="InterPro" id="IPR003593">
    <property type="entry name" value="AAA+_ATPase"/>
</dbReference>
<keyword evidence="7" id="KW-0408">Iron</keyword>
<keyword evidence="12" id="KW-1185">Reference proteome</keyword>
<dbReference type="InterPro" id="IPR003439">
    <property type="entry name" value="ABC_transporter-like_ATP-bd"/>
</dbReference>
<evidence type="ECO:0000256" key="7">
    <source>
        <dbReference type="ARBA" id="ARBA00023004"/>
    </source>
</evidence>
<dbReference type="CDD" id="cd03214">
    <property type="entry name" value="ABC_Iron-Siderophores_B12_Hemin"/>
    <property type="match status" value="1"/>
</dbReference>
<comment type="caution">
    <text evidence="11">The sequence shown here is derived from an EMBL/GenBank/DDBJ whole genome shotgun (WGS) entry which is preliminary data.</text>
</comment>